<dbReference type="GO" id="GO:0008704">
    <property type="term" value="F:5-carboxymethyl-2-hydroxymuconate delta-isomerase activity"/>
    <property type="evidence" value="ECO:0007669"/>
    <property type="project" value="InterPro"/>
</dbReference>
<dbReference type="OrthoDB" id="9814215at2"/>
<dbReference type="Proteomes" id="UP000318199">
    <property type="component" value="Unassembled WGS sequence"/>
</dbReference>
<organism evidence="1 2">
    <name type="scientific">Caenimonas sedimenti</name>
    <dbReference type="NCBI Taxonomy" id="2596921"/>
    <lineage>
        <taxon>Bacteria</taxon>
        <taxon>Pseudomonadati</taxon>
        <taxon>Pseudomonadota</taxon>
        <taxon>Betaproteobacteria</taxon>
        <taxon>Burkholderiales</taxon>
        <taxon>Comamonadaceae</taxon>
        <taxon>Caenimonas</taxon>
    </lineage>
</organism>
<keyword evidence="2" id="KW-1185">Reference proteome</keyword>
<comment type="caution">
    <text evidence="1">The sequence shown here is derived from an EMBL/GenBank/DDBJ whole genome shotgun (WGS) entry which is preliminary data.</text>
</comment>
<evidence type="ECO:0000313" key="1">
    <source>
        <dbReference type="EMBL" id="TWO70987.1"/>
    </source>
</evidence>
<dbReference type="EMBL" id="VOBQ01000009">
    <property type="protein sequence ID" value="TWO70987.1"/>
    <property type="molecule type" value="Genomic_DNA"/>
</dbReference>
<dbReference type="InterPro" id="IPR004220">
    <property type="entry name" value="5-COMe_2-OHmuconate_Isoase"/>
</dbReference>
<dbReference type="CDD" id="cd00580">
    <property type="entry name" value="CHMI"/>
    <property type="match status" value="1"/>
</dbReference>
<dbReference type="AlphaFoldDB" id="A0A562ZRI0"/>
<gene>
    <name evidence="1" type="ORF">FN976_11715</name>
</gene>
<accession>A0A562ZRI0</accession>
<name>A0A562ZRI0_9BURK</name>
<keyword evidence="1" id="KW-0413">Isomerase</keyword>
<proteinExistence type="predicted"/>
<evidence type="ECO:0000313" key="2">
    <source>
        <dbReference type="Proteomes" id="UP000318199"/>
    </source>
</evidence>
<dbReference type="Gene3D" id="3.30.429.10">
    <property type="entry name" value="Macrophage Migration Inhibitory Factor"/>
    <property type="match status" value="1"/>
</dbReference>
<dbReference type="SUPFAM" id="SSF55331">
    <property type="entry name" value="Tautomerase/MIF"/>
    <property type="match status" value="1"/>
</dbReference>
<dbReference type="PANTHER" id="PTHR37950">
    <property type="entry name" value="4-HYDROXYPHENYLACETATE CATABOLISM PROTEIN"/>
    <property type="match status" value="1"/>
</dbReference>
<dbReference type="PANTHER" id="PTHR37950:SF1">
    <property type="entry name" value="4-HYDROXYPHENYLACETATE CATABOLISM PROTEIN"/>
    <property type="match status" value="1"/>
</dbReference>
<protein>
    <submittedName>
        <fullName evidence="1">5-carboxymethyl-2-hydroxymuconate Delta-isomerase</fullName>
    </submittedName>
</protein>
<dbReference type="InterPro" id="IPR014347">
    <property type="entry name" value="Tautomerase/MIF_sf"/>
</dbReference>
<sequence length="160" mass="17156">MPHLVILYTPNLEGSTNLDALCRSLADAMLAVRDEDGQQVFPTGGTRVLAFPAAHYAVADGKNDYGFMYLNLRMGAGRSDAVKKQSGDTVLATVQRHFAPIFEKSLIGITVQVDESPGQVYDAKHSTLHPLFHPAVIPAQTGIQGIKPEGGSSGFPPPRE</sequence>
<dbReference type="Pfam" id="PF02962">
    <property type="entry name" value="CHMI"/>
    <property type="match status" value="1"/>
</dbReference>
<reference evidence="1 2" key="1">
    <citation type="submission" date="2019-07" db="EMBL/GenBank/DDBJ databases">
        <title>Caenimonas sedimenti sp. nov., isolated from activated sludge.</title>
        <authorList>
            <person name="Xu J."/>
        </authorList>
    </citation>
    <scope>NUCLEOTIDE SEQUENCE [LARGE SCALE GENOMIC DNA]</scope>
    <source>
        <strain evidence="1 2">HX-9-20</strain>
    </source>
</reference>